<organism evidence="1 2">
    <name type="scientific">Pontixanthobacter rizhaonensis</name>
    <dbReference type="NCBI Taxonomy" id="2730337"/>
    <lineage>
        <taxon>Bacteria</taxon>
        <taxon>Pseudomonadati</taxon>
        <taxon>Pseudomonadota</taxon>
        <taxon>Alphaproteobacteria</taxon>
        <taxon>Sphingomonadales</taxon>
        <taxon>Erythrobacteraceae</taxon>
        <taxon>Pontixanthobacter</taxon>
    </lineage>
</organism>
<keyword evidence="2" id="KW-1185">Reference proteome</keyword>
<gene>
    <name evidence="1" type="ORF">HKD42_11790</name>
</gene>
<dbReference type="AlphaFoldDB" id="A0A848QNI8"/>
<dbReference type="RefSeq" id="WP_170013577.1">
    <property type="nucleotide sequence ID" value="NZ_JABCRE010000003.1"/>
</dbReference>
<reference evidence="1 2" key="1">
    <citation type="submission" date="2020-04" db="EMBL/GenBank/DDBJ databases">
        <authorList>
            <person name="Liu A."/>
        </authorList>
    </citation>
    <scope>NUCLEOTIDE SEQUENCE [LARGE SCALE GENOMIC DNA]</scope>
    <source>
        <strain evidence="1 2">RZ02</strain>
    </source>
</reference>
<protein>
    <submittedName>
        <fullName evidence="1">Uncharacterized protein</fullName>
    </submittedName>
</protein>
<name>A0A848QNI8_9SPHN</name>
<dbReference type="EMBL" id="JABCRE010000003">
    <property type="protein sequence ID" value="NMW32744.1"/>
    <property type="molecule type" value="Genomic_DNA"/>
</dbReference>
<sequence length="174" mass="19252">MSSPWERKKLLRPIRSSLKIKEHRMNTILNADISPREAMMRALHREMGVKENICLPSASLFGAVDGVSDRTFTGLACLAEESSRDMVMGMWKGPDSKTPALLLVFFRTPDGVEIAPAHAASLRDDKALVLVSGDCRSIFALNYQHQLFRKSCSPSARIERSIKRGQARLAAAIG</sequence>
<evidence type="ECO:0000313" key="1">
    <source>
        <dbReference type="EMBL" id="NMW32744.1"/>
    </source>
</evidence>
<evidence type="ECO:0000313" key="2">
    <source>
        <dbReference type="Proteomes" id="UP000561181"/>
    </source>
</evidence>
<accession>A0A848QNI8</accession>
<dbReference type="Proteomes" id="UP000561181">
    <property type="component" value="Unassembled WGS sequence"/>
</dbReference>
<comment type="caution">
    <text evidence="1">The sequence shown here is derived from an EMBL/GenBank/DDBJ whole genome shotgun (WGS) entry which is preliminary data.</text>
</comment>
<proteinExistence type="predicted"/>